<reference evidence="3 4" key="1">
    <citation type="submission" date="2020-08" db="EMBL/GenBank/DDBJ databases">
        <title>Genomic Encyclopedia of Type Strains, Phase IV (KMG-IV): sequencing the most valuable type-strain genomes for metagenomic binning, comparative biology and taxonomic classification.</title>
        <authorList>
            <person name="Goeker M."/>
        </authorList>
    </citation>
    <scope>NUCLEOTIDE SEQUENCE [LARGE SCALE GENOMIC DNA]</scope>
    <source>
        <strain evidence="3 4">DSM 26718</strain>
    </source>
</reference>
<feature type="region of interest" description="Disordered" evidence="1">
    <location>
        <begin position="113"/>
        <end position="144"/>
    </location>
</feature>
<feature type="compositionally biased region" description="Pro residues" evidence="1">
    <location>
        <begin position="129"/>
        <end position="142"/>
    </location>
</feature>
<dbReference type="InterPro" id="IPR003593">
    <property type="entry name" value="AAA+_ATPase"/>
</dbReference>
<dbReference type="GO" id="GO:0016887">
    <property type="term" value="F:ATP hydrolysis activity"/>
    <property type="evidence" value="ECO:0007669"/>
    <property type="project" value="InterPro"/>
</dbReference>
<dbReference type="SUPFAM" id="SSF52540">
    <property type="entry name" value="P-loop containing nucleoside triphosphate hydrolases"/>
    <property type="match status" value="1"/>
</dbReference>
<dbReference type="InterPro" id="IPR027417">
    <property type="entry name" value="P-loop_NTPase"/>
</dbReference>
<dbReference type="Proteomes" id="UP000532746">
    <property type="component" value="Unassembled WGS sequence"/>
</dbReference>
<feature type="domain" description="AAA+ ATPase" evidence="2">
    <location>
        <begin position="187"/>
        <end position="351"/>
    </location>
</feature>
<dbReference type="PANTHER" id="PTHR37291:SF1">
    <property type="entry name" value="TYPE IV METHYL-DIRECTED RESTRICTION ENZYME ECOKMCRB SUBUNIT"/>
    <property type="match status" value="1"/>
</dbReference>
<keyword evidence="4" id="KW-1185">Reference proteome</keyword>
<dbReference type="CDD" id="cd00009">
    <property type="entry name" value="AAA"/>
    <property type="match status" value="1"/>
</dbReference>
<comment type="caution">
    <text evidence="3">The sequence shown here is derived from an EMBL/GenBank/DDBJ whole genome shotgun (WGS) entry which is preliminary data.</text>
</comment>
<feature type="compositionally biased region" description="Gly residues" evidence="1">
    <location>
        <begin position="470"/>
        <end position="489"/>
    </location>
</feature>
<dbReference type="Gene3D" id="3.40.50.300">
    <property type="entry name" value="P-loop containing nucleotide triphosphate hydrolases"/>
    <property type="match status" value="1"/>
</dbReference>
<sequence>MPTPNLDPTHLTRDQVIQALHQMDQQGPRMPLSTVYDLVFRGKRYAPRAVAQLAFRLATGVPDAPWPLPAGAPTNRVLEQLDFTIATKRPTLENSPLLDGDVAAQEQMQELYTGATREAVPTKARKPGRPTPPEAPNEPAVPVPSTVQEPALAYERPAPEPYSRPQALGELFISEEKLDATLAALRRRRNLILQGPPGTGKTFLARRLAWLELGATDAARVELVQFHPSYSYEDFVQGFRPDGTGGFRLQDGILVDFCQRAAQDPARPYFLLIDELNRGNVARIFGELLLLLEADKRGPAHAVRLPYAPAGSPPFFVPENVYLIGTMNLADRSLAPLDYALRRRFAFVSLEPEFGAPLQVFLAAHQVPAAVISRLTTRLTELNQVIADDPELGPDFCLGHSYFCQPPPTPAASSLHDSYPEPLLPAVLRLEPAAGAGRAAGYGSRRVSPAPGAAHARTSHCHPAAAAPGSAGGVRGAHGGITGAAGPGAAGSHPQPRPAAARAGSLPVR</sequence>
<dbReference type="SMART" id="SM00382">
    <property type="entry name" value="AAA"/>
    <property type="match status" value="1"/>
</dbReference>
<dbReference type="PANTHER" id="PTHR37291">
    <property type="entry name" value="5-METHYLCYTOSINE-SPECIFIC RESTRICTION ENZYME B"/>
    <property type="match status" value="1"/>
</dbReference>
<proteinExistence type="predicted"/>
<name>A0A7W9T289_9BACT</name>
<dbReference type="GO" id="GO:0005524">
    <property type="term" value="F:ATP binding"/>
    <property type="evidence" value="ECO:0007669"/>
    <property type="project" value="InterPro"/>
</dbReference>
<organism evidence="3 4">
    <name type="scientific">Hymenobacter luteus</name>
    <dbReference type="NCBI Taxonomy" id="1411122"/>
    <lineage>
        <taxon>Bacteria</taxon>
        <taxon>Pseudomonadati</taxon>
        <taxon>Bacteroidota</taxon>
        <taxon>Cytophagia</taxon>
        <taxon>Cytophagales</taxon>
        <taxon>Hymenobacteraceae</taxon>
        <taxon>Hymenobacter</taxon>
    </lineage>
</organism>
<evidence type="ECO:0000313" key="4">
    <source>
        <dbReference type="Proteomes" id="UP000532746"/>
    </source>
</evidence>
<evidence type="ECO:0000313" key="3">
    <source>
        <dbReference type="EMBL" id="MBB6060190.1"/>
    </source>
</evidence>
<dbReference type="EMBL" id="JACHGG010000004">
    <property type="protein sequence ID" value="MBB6060190.1"/>
    <property type="molecule type" value="Genomic_DNA"/>
</dbReference>
<gene>
    <name evidence="3" type="ORF">HNQ93_003056</name>
</gene>
<feature type="region of interest" description="Disordered" evidence="1">
    <location>
        <begin position="439"/>
        <end position="509"/>
    </location>
</feature>
<evidence type="ECO:0000256" key="1">
    <source>
        <dbReference type="SAM" id="MobiDB-lite"/>
    </source>
</evidence>
<keyword evidence="3" id="KW-0378">Hydrolase</keyword>
<dbReference type="InterPro" id="IPR052934">
    <property type="entry name" value="Methyl-DNA_Rec/Restrict_Enz"/>
</dbReference>
<dbReference type="EC" id="3.1.21.-" evidence="3"/>
<dbReference type="Pfam" id="PF07728">
    <property type="entry name" value="AAA_5"/>
    <property type="match status" value="1"/>
</dbReference>
<dbReference type="AlphaFoldDB" id="A0A7W9T289"/>
<protein>
    <submittedName>
        <fullName evidence="3">5-methylcytosine-specific restriction protein B</fullName>
        <ecNumber evidence="3">3.1.21.-</ecNumber>
    </submittedName>
</protein>
<evidence type="ECO:0000259" key="2">
    <source>
        <dbReference type="SMART" id="SM00382"/>
    </source>
</evidence>
<accession>A0A7W9T289</accession>
<dbReference type="InterPro" id="IPR011704">
    <property type="entry name" value="ATPase_dyneun-rel_AAA"/>
</dbReference>